<keyword evidence="6 9" id="KW-0472">Membrane</keyword>
<keyword evidence="4" id="KW-0611">Plant defense</keyword>
<feature type="transmembrane region" description="Helical" evidence="9">
    <location>
        <begin position="155"/>
        <end position="176"/>
    </location>
</feature>
<feature type="compositionally biased region" description="Low complexity" evidence="8">
    <location>
        <begin position="649"/>
        <end position="662"/>
    </location>
</feature>
<dbReference type="PANTHER" id="PTHR31942:SF52">
    <property type="entry name" value="MLO-LIKE PROTEIN 1"/>
    <property type="match status" value="1"/>
</dbReference>
<keyword evidence="11" id="KW-1185">Reference proteome</keyword>
<evidence type="ECO:0000256" key="5">
    <source>
        <dbReference type="ARBA" id="ARBA00022989"/>
    </source>
</evidence>
<dbReference type="Pfam" id="PF03094">
    <property type="entry name" value="Mlo"/>
    <property type="match status" value="1"/>
</dbReference>
<evidence type="ECO:0000256" key="2">
    <source>
        <dbReference type="ARBA" id="ARBA00006574"/>
    </source>
</evidence>
<feature type="compositionally biased region" description="Gly residues" evidence="8">
    <location>
        <begin position="706"/>
        <end position="717"/>
    </location>
</feature>
<dbReference type="PANTHER" id="PTHR31942">
    <property type="entry name" value="MLO-LIKE PROTEIN 1"/>
    <property type="match status" value="1"/>
</dbReference>
<protein>
    <recommendedName>
        <fullName evidence="12">MLO-like protein</fullName>
    </recommendedName>
</protein>
<feature type="non-terminal residue" evidence="10">
    <location>
        <position position="888"/>
    </location>
</feature>
<feature type="region of interest" description="Disordered" evidence="8">
    <location>
        <begin position="193"/>
        <end position="220"/>
    </location>
</feature>
<comment type="similarity">
    <text evidence="2">Belongs to the MLO family.</text>
</comment>
<feature type="transmembrane region" description="Helical" evidence="9">
    <location>
        <begin position="57"/>
        <end position="75"/>
    </location>
</feature>
<keyword evidence="5 9" id="KW-1133">Transmembrane helix</keyword>
<feature type="transmembrane region" description="Helical" evidence="9">
    <location>
        <begin position="13"/>
        <end position="37"/>
    </location>
</feature>
<evidence type="ECO:0000256" key="7">
    <source>
        <dbReference type="ARBA" id="ARBA00023265"/>
    </source>
</evidence>
<evidence type="ECO:0008006" key="12">
    <source>
        <dbReference type="Google" id="ProtNLM"/>
    </source>
</evidence>
<comment type="caution">
    <text evidence="10">The sequence shown here is derived from an EMBL/GenBank/DDBJ whole genome shotgun (WGS) entry which is preliminary data.</text>
</comment>
<comment type="subcellular location">
    <subcellularLocation>
        <location evidence="1">Membrane</location>
        <topology evidence="1">Multi-pass membrane protein</topology>
    </subcellularLocation>
</comment>
<reference evidence="10 11" key="1">
    <citation type="journal article" date="2023" name="IScience">
        <title>Expanded male sex-determining region conserved during the evolution of homothallism in the green alga Volvox.</title>
        <authorList>
            <person name="Yamamoto K."/>
            <person name="Matsuzaki R."/>
            <person name="Mahakham W."/>
            <person name="Heman W."/>
            <person name="Sekimoto H."/>
            <person name="Kawachi M."/>
            <person name="Minakuchi Y."/>
            <person name="Toyoda A."/>
            <person name="Nozaki H."/>
        </authorList>
    </citation>
    <scope>NUCLEOTIDE SEQUENCE [LARGE SCALE GENOMIC DNA]</scope>
    <source>
        <strain evidence="10 11">NIES-4468</strain>
    </source>
</reference>
<evidence type="ECO:0000256" key="3">
    <source>
        <dbReference type="ARBA" id="ARBA00022692"/>
    </source>
</evidence>
<name>A0ABQ5RMM1_9CHLO</name>
<keyword evidence="7" id="KW-0568">Pathogenesis-related protein</keyword>
<feature type="region of interest" description="Disordered" evidence="8">
    <location>
        <begin position="590"/>
        <end position="684"/>
    </location>
</feature>
<feature type="compositionally biased region" description="Basic and acidic residues" evidence="8">
    <location>
        <begin position="193"/>
        <end position="202"/>
    </location>
</feature>
<gene>
    <name evidence="10" type="ORF">VaNZ11_000581</name>
</gene>
<feature type="region of interest" description="Disordered" evidence="8">
    <location>
        <begin position="702"/>
        <end position="723"/>
    </location>
</feature>
<sequence length="888" mass="91215">MAEGGANLDGWEISVLFVLFMCISCAWQIFIAIITFLNNFYGPDAKKIWLTRLKEEVLDVGVISLALVFVQPYIANICVSSSQDEYPSPPPPGAPVLPSSAPPDLPSESPGRRLIEILSAAPIAARRALAGASADPCPPGKRHLFPANSISTAHYLLFFVALVHIVYSLFTFTLTLQRFSTWARWERHTRLAEMDGAEKPTTDESAPAALEEAPDPPSASRWRRCSPRRCMVGCWRSLTGGVDPARYKVLRGMFQLRARAYGATSFGSHNLHYSMICENAMQIDIENVVAHGWLQALIVAIFTLYTTKAYQIVWVGGLSIIAQVVVMVKLQSVMVTIQRIMTVESLCFGSKYRINTTSRAYQELSFAVPSSEDGSRRQIRFSHLPDADDPGGEDWPAVGGGQTTLRRRSDSSHWTQANHGARGGARKVRSLPSRSVALAVASSGNAGGAGGGGGGGMTRAFATSSTFGGFGGGRNAGGMPHKGRSADAPPQPLGRMSRGPRPLAEGWEDVAVAEAEAPSLSRLASGHSWWMSAEAPAEAESSDPWGFCRTAGIPYGPAASAGMSPWARALQPWADGGLVGWAGKEAAASSAMQGGASRKRLWGPGPVGGVPAARSDGGGRLPAGAPGPVAEAQDWGFGSGGSRGGRGSRGATRGRSNSASRSSGGGGAGAAAGKAAVSSGGGRGGRINIMARGGFDTVIEPASLGSGVGPGPGGAGAGSEADTERGGLGHFLAPGYTTDHGNPLYDAEQGTASLPELLASQQQSGNFTVASGGGNGGGSGGGWGVFGNAAANAAAALANPGTTGGDGGDHSKLSAAVSGRLGWFGGKVATGDGGGGGAGRTSAACSTAPTSGCYGELLEVASSSRFANPLFREGTEHSESLTRDAVEG</sequence>
<organism evidence="10 11">
    <name type="scientific">Volvox africanus</name>
    <dbReference type="NCBI Taxonomy" id="51714"/>
    <lineage>
        <taxon>Eukaryota</taxon>
        <taxon>Viridiplantae</taxon>
        <taxon>Chlorophyta</taxon>
        <taxon>core chlorophytes</taxon>
        <taxon>Chlorophyceae</taxon>
        <taxon>CS clade</taxon>
        <taxon>Chlamydomonadales</taxon>
        <taxon>Volvocaceae</taxon>
        <taxon>Volvox</taxon>
    </lineage>
</organism>
<evidence type="ECO:0000256" key="6">
    <source>
        <dbReference type="ARBA" id="ARBA00023136"/>
    </source>
</evidence>
<evidence type="ECO:0000256" key="1">
    <source>
        <dbReference type="ARBA" id="ARBA00004141"/>
    </source>
</evidence>
<dbReference type="EMBL" id="BSDZ01000003">
    <property type="protein sequence ID" value="GLI58818.1"/>
    <property type="molecule type" value="Genomic_DNA"/>
</dbReference>
<feature type="transmembrane region" description="Helical" evidence="9">
    <location>
        <begin position="312"/>
        <end position="330"/>
    </location>
</feature>
<dbReference type="Proteomes" id="UP001165090">
    <property type="component" value="Unassembled WGS sequence"/>
</dbReference>
<evidence type="ECO:0000313" key="10">
    <source>
        <dbReference type="EMBL" id="GLI58818.1"/>
    </source>
</evidence>
<keyword evidence="3 9" id="KW-0812">Transmembrane</keyword>
<feature type="compositionally biased region" description="Gly residues" evidence="8">
    <location>
        <begin position="637"/>
        <end position="648"/>
    </location>
</feature>
<proteinExistence type="inferred from homology"/>
<feature type="compositionally biased region" description="Pro residues" evidence="8">
    <location>
        <begin position="87"/>
        <end position="105"/>
    </location>
</feature>
<evidence type="ECO:0000313" key="11">
    <source>
        <dbReference type="Proteomes" id="UP001165090"/>
    </source>
</evidence>
<evidence type="ECO:0000256" key="8">
    <source>
        <dbReference type="SAM" id="MobiDB-lite"/>
    </source>
</evidence>
<evidence type="ECO:0000256" key="9">
    <source>
        <dbReference type="SAM" id="Phobius"/>
    </source>
</evidence>
<feature type="region of interest" description="Disordered" evidence="8">
    <location>
        <begin position="85"/>
        <end position="107"/>
    </location>
</feature>
<evidence type="ECO:0000256" key="4">
    <source>
        <dbReference type="ARBA" id="ARBA00022821"/>
    </source>
</evidence>
<accession>A0ABQ5RMM1</accession>
<feature type="region of interest" description="Disordered" evidence="8">
    <location>
        <begin position="382"/>
        <end position="430"/>
    </location>
</feature>
<dbReference type="InterPro" id="IPR004326">
    <property type="entry name" value="Mlo"/>
</dbReference>